<dbReference type="InterPro" id="IPR050534">
    <property type="entry name" value="Coronavir_polyprotein_1ab"/>
</dbReference>
<evidence type="ECO:0000313" key="4">
    <source>
        <dbReference type="EMBL" id="RDB04124.1"/>
    </source>
</evidence>
<reference evidence="4 5" key="1">
    <citation type="submission" date="2018-07" db="EMBL/GenBank/DDBJ databases">
        <title>Genome analysis of Runella aurantiaca.</title>
        <authorList>
            <person name="Yang X."/>
        </authorList>
    </citation>
    <scope>NUCLEOTIDE SEQUENCE [LARGE SCALE GENOMIC DNA]</scope>
    <source>
        <strain evidence="4 5">YX9</strain>
    </source>
</reference>
<dbReference type="SUPFAM" id="SSF52540">
    <property type="entry name" value="P-loop containing nucleoside triphosphate hydrolases"/>
    <property type="match status" value="2"/>
</dbReference>
<dbReference type="EMBL" id="QPIW01000019">
    <property type="protein sequence ID" value="RDB04124.1"/>
    <property type="molecule type" value="Genomic_DNA"/>
</dbReference>
<dbReference type="Pfam" id="PF13604">
    <property type="entry name" value="AAA_30"/>
    <property type="match status" value="1"/>
</dbReference>
<dbReference type="PANTHER" id="PTHR43788:SF6">
    <property type="entry name" value="DNA HELICASE B"/>
    <property type="match status" value="1"/>
</dbReference>
<dbReference type="GO" id="GO:0005524">
    <property type="term" value="F:ATP binding"/>
    <property type="evidence" value="ECO:0007669"/>
    <property type="project" value="UniProtKB-KW"/>
</dbReference>
<dbReference type="Proteomes" id="UP000253141">
    <property type="component" value="Unassembled WGS sequence"/>
</dbReference>
<gene>
    <name evidence="4" type="ORF">DVG78_20290</name>
</gene>
<dbReference type="Pfam" id="PF13538">
    <property type="entry name" value="UvrD_C_2"/>
    <property type="match status" value="1"/>
</dbReference>
<keyword evidence="5" id="KW-1185">Reference proteome</keyword>
<keyword evidence="1" id="KW-0547">Nucleotide-binding</keyword>
<sequence>MATTSLLSFLGFSATTEQANTLATIERFLAGNDHFLIVRGAAGTGKTSIMSAVTRYLTANSIIPVPLGPTGRAAKNIGRKTGTPAKTMHSCFYTPKTDVEEAVVRLERRTNDCPTQQVFIADESSMVSDRLDNSGDFVASRSLLADFVDFVRQGHVLNKIIFVGDACQLPPVGYESREASPALMAEHLRQHYGLRGDTIELTQVMRQGEGSPILAVADVLRQNMATKRLSVPYSMGQAYYKPAHAIQLYLERFTQGQHDRVAILSLSNKYRTECNTQIRTALGLTGSLAVNDTVTLTQTHIGQKYVANGEVGIVKALDSRIHRVADLEFAEAEISFKDEHDTEFSIVSLVLLDALKGALDREQRKALFAAEMRNNRAFQKSQDLRDSLYLSALQLNYGHALTVHKAQGSEWDTVIMNTWMHKMDLRFLYTGITRARSELFTNGAHRYVA</sequence>
<protein>
    <recommendedName>
        <fullName evidence="3">UvrD-like helicase C-terminal domain-containing protein</fullName>
    </recommendedName>
</protein>
<dbReference type="RefSeq" id="WP_114462871.1">
    <property type="nucleotide sequence ID" value="NZ_QPIW01000019.1"/>
</dbReference>
<accession>A0A369IA90</accession>
<organism evidence="4 5">
    <name type="scientific">Runella aurantiaca</name>
    <dbReference type="NCBI Taxonomy" id="2282308"/>
    <lineage>
        <taxon>Bacteria</taxon>
        <taxon>Pseudomonadati</taxon>
        <taxon>Bacteroidota</taxon>
        <taxon>Cytophagia</taxon>
        <taxon>Cytophagales</taxon>
        <taxon>Spirosomataceae</taxon>
        <taxon>Runella</taxon>
    </lineage>
</organism>
<evidence type="ECO:0000256" key="1">
    <source>
        <dbReference type="ARBA" id="ARBA00022741"/>
    </source>
</evidence>
<dbReference type="InterPro" id="IPR027417">
    <property type="entry name" value="P-loop_NTPase"/>
</dbReference>
<evidence type="ECO:0000256" key="2">
    <source>
        <dbReference type="ARBA" id="ARBA00022840"/>
    </source>
</evidence>
<dbReference type="OrthoDB" id="9763659at2"/>
<name>A0A369IA90_9BACT</name>
<dbReference type="Gene3D" id="3.40.50.300">
    <property type="entry name" value="P-loop containing nucleotide triphosphate hydrolases"/>
    <property type="match status" value="2"/>
</dbReference>
<keyword evidence="2" id="KW-0067">ATP-binding</keyword>
<dbReference type="CDD" id="cd18809">
    <property type="entry name" value="SF1_C_RecD"/>
    <property type="match status" value="1"/>
</dbReference>
<evidence type="ECO:0000313" key="5">
    <source>
        <dbReference type="Proteomes" id="UP000253141"/>
    </source>
</evidence>
<dbReference type="PANTHER" id="PTHR43788">
    <property type="entry name" value="DNA2/NAM7 HELICASE FAMILY MEMBER"/>
    <property type="match status" value="1"/>
</dbReference>
<feature type="domain" description="UvrD-like helicase C-terminal" evidence="3">
    <location>
        <begin position="398"/>
        <end position="439"/>
    </location>
</feature>
<dbReference type="InterPro" id="IPR027785">
    <property type="entry name" value="UvrD-like_helicase_C"/>
</dbReference>
<proteinExistence type="predicted"/>
<evidence type="ECO:0000259" key="3">
    <source>
        <dbReference type="Pfam" id="PF13538"/>
    </source>
</evidence>
<dbReference type="GO" id="GO:0003678">
    <property type="term" value="F:DNA helicase activity"/>
    <property type="evidence" value="ECO:0007669"/>
    <property type="project" value="UniProtKB-ARBA"/>
</dbReference>
<comment type="caution">
    <text evidence="4">The sequence shown here is derived from an EMBL/GenBank/DDBJ whole genome shotgun (WGS) entry which is preliminary data.</text>
</comment>
<dbReference type="AlphaFoldDB" id="A0A369IA90"/>